<protein>
    <recommendedName>
        <fullName evidence="2">RNA 2',3'-cyclic phosphodiesterase</fullName>
        <shortName evidence="2">RNA 2',3'-CPDase</shortName>
        <ecNumber evidence="2">3.1.4.58</ecNumber>
    </recommendedName>
</protein>
<dbReference type="Gene3D" id="3.90.1140.10">
    <property type="entry name" value="Cyclic phosphodiesterase"/>
    <property type="match status" value="1"/>
</dbReference>
<name>A0A0J1H3E4_9GAMM</name>
<dbReference type="GO" id="GO:0008664">
    <property type="term" value="F:RNA 2',3'-cyclic 3'-phosphodiesterase activity"/>
    <property type="evidence" value="ECO:0007669"/>
    <property type="project" value="UniProtKB-EC"/>
</dbReference>
<dbReference type="HAMAP" id="MF_01940">
    <property type="entry name" value="RNA_CPDase"/>
    <property type="match status" value="1"/>
</dbReference>
<feature type="short sequence motif" description="HXTX 2" evidence="2">
    <location>
        <begin position="127"/>
        <end position="130"/>
    </location>
</feature>
<keyword evidence="1 2" id="KW-0378">Hydrolase</keyword>
<dbReference type="GO" id="GO:0004113">
    <property type="term" value="F:2',3'-cyclic-nucleotide 3'-phosphodiesterase activity"/>
    <property type="evidence" value="ECO:0007669"/>
    <property type="project" value="InterPro"/>
</dbReference>
<dbReference type="InterPro" id="IPR009097">
    <property type="entry name" value="Cyclic_Pdiesterase"/>
</dbReference>
<dbReference type="PANTHER" id="PTHR35561:SF1">
    <property type="entry name" value="RNA 2',3'-CYCLIC PHOSPHODIESTERASE"/>
    <property type="match status" value="1"/>
</dbReference>
<organism evidence="3 4">
    <name type="scientific">Photobacterium aquae</name>
    <dbReference type="NCBI Taxonomy" id="1195763"/>
    <lineage>
        <taxon>Bacteria</taxon>
        <taxon>Pseudomonadati</taxon>
        <taxon>Pseudomonadota</taxon>
        <taxon>Gammaproteobacteria</taxon>
        <taxon>Vibrionales</taxon>
        <taxon>Vibrionaceae</taxon>
        <taxon>Photobacterium</taxon>
    </lineage>
</organism>
<dbReference type="Proteomes" id="UP000036097">
    <property type="component" value="Unassembled WGS sequence"/>
</dbReference>
<dbReference type="NCBIfam" id="TIGR02258">
    <property type="entry name" value="2_5_ligase"/>
    <property type="match status" value="1"/>
</dbReference>
<dbReference type="EC" id="3.1.4.58" evidence="2"/>
<accession>A0A0J1H3E4</accession>
<dbReference type="PATRIC" id="fig|1195763.3.peg.2010"/>
<sequence>MKEKKQRLFFALEPDKNSADYPKLRQTLSGLPRNCRPVPVDNLHLTLAFVGSVAPAVRQSLERSAARIAPVPQFHICLDQLGYWARSRILWLGTSSPPPALQDLASQLRDTTAACGLPTEHRPYLPHITLAKSVPGKPTPPVSTLPLRFHFRRFGLYISEPAPHGGSVRYTCIADWPLAPN</sequence>
<dbReference type="STRING" id="1195763.ABT56_09475"/>
<evidence type="ECO:0000256" key="2">
    <source>
        <dbReference type="HAMAP-Rule" id="MF_01940"/>
    </source>
</evidence>
<dbReference type="InterPro" id="IPR004175">
    <property type="entry name" value="RNA_CPDase"/>
</dbReference>
<feature type="active site" description="Proton acceptor" evidence="2">
    <location>
        <position position="127"/>
    </location>
</feature>
<reference evidence="3 4" key="1">
    <citation type="submission" date="2015-05" db="EMBL/GenBank/DDBJ databases">
        <title>Photobacterium galathea sp. nov.</title>
        <authorList>
            <person name="Machado H."/>
            <person name="Gram L."/>
        </authorList>
    </citation>
    <scope>NUCLEOTIDE SEQUENCE [LARGE SCALE GENOMIC DNA]</scope>
    <source>
        <strain evidence="3 4">CGMCC 1.12159</strain>
    </source>
</reference>
<feature type="active site" description="Proton donor" evidence="2">
    <location>
        <position position="44"/>
    </location>
</feature>
<comment type="function">
    <text evidence="2">Hydrolyzes RNA 2',3'-cyclic phosphodiester to an RNA 2'-phosphomonoester.</text>
</comment>
<dbReference type="EMBL" id="LDOT01000011">
    <property type="protein sequence ID" value="KLV06300.1"/>
    <property type="molecule type" value="Genomic_DNA"/>
</dbReference>
<comment type="caution">
    <text evidence="3">The sequence shown here is derived from an EMBL/GenBank/DDBJ whole genome shotgun (WGS) entry which is preliminary data.</text>
</comment>
<dbReference type="Pfam" id="PF13563">
    <property type="entry name" value="2_5_RNA_ligase2"/>
    <property type="match status" value="1"/>
</dbReference>
<evidence type="ECO:0000313" key="3">
    <source>
        <dbReference type="EMBL" id="KLV06300.1"/>
    </source>
</evidence>
<gene>
    <name evidence="3" type="ORF">ABT56_09475</name>
</gene>
<dbReference type="SUPFAM" id="SSF55144">
    <property type="entry name" value="LigT-like"/>
    <property type="match status" value="1"/>
</dbReference>
<dbReference type="PANTHER" id="PTHR35561">
    <property type="entry name" value="RNA 2',3'-CYCLIC PHOSPHODIESTERASE"/>
    <property type="match status" value="1"/>
</dbReference>
<evidence type="ECO:0000313" key="4">
    <source>
        <dbReference type="Proteomes" id="UP000036097"/>
    </source>
</evidence>
<proteinExistence type="inferred from homology"/>
<comment type="catalytic activity">
    <reaction evidence="2">
        <text>a 3'-end 2',3'-cyclophospho-ribonucleotide-RNA + H2O = a 3'-end 2'-phospho-ribonucleotide-RNA + H(+)</text>
        <dbReference type="Rhea" id="RHEA:11828"/>
        <dbReference type="Rhea" id="RHEA-COMP:10464"/>
        <dbReference type="Rhea" id="RHEA-COMP:17353"/>
        <dbReference type="ChEBI" id="CHEBI:15377"/>
        <dbReference type="ChEBI" id="CHEBI:15378"/>
        <dbReference type="ChEBI" id="CHEBI:83064"/>
        <dbReference type="ChEBI" id="CHEBI:173113"/>
        <dbReference type="EC" id="3.1.4.58"/>
    </reaction>
</comment>
<dbReference type="AlphaFoldDB" id="A0A0J1H3E4"/>
<feature type="short sequence motif" description="HXTX 1" evidence="2">
    <location>
        <begin position="44"/>
        <end position="47"/>
    </location>
</feature>
<comment type="similarity">
    <text evidence="2">Belongs to the 2H phosphoesterase superfamily. ThpR family.</text>
</comment>
<evidence type="ECO:0000256" key="1">
    <source>
        <dbReference type="ARBA" id="ARBA00022801"/>
    </source>
</evidence>
<keyword evidence="4" id="KW-1185">Reference proteome</keyword>